<evidence type="ECO:0000313" key="2">
    <source>
        <dbReference type="EMBL" id="VVB13495.1"/>
    </source>
</evidence>
<dbReference type="OrthoDB" id="10534838at2759"/>
<comment type="caution">
    <text evidence="2">The sequence shown here is derived from an EMBL/GenBank/DDBJ whole genome shotgun (WGS) entry which is preliminary data.</text>
</comment>
<evidence type="ECO:0000259" key="1">
    <source>
        <dbReference type="Pfam" id="PF03478"/>
    </source>
</evidence>
<dbReference type="InterPro" id="IPR005174">
    <property type="entry name" value="KIB1-4_b-propeller"/>
</dbReference>
<dbReference type="Proteomes" id="UP000489600">
    <property type="component" value="Unassembled WGS sequence"/>
</dbReference>
<reference evidence="2" key="1">
    <citation type="submission" date="2019-07" db="EMBL/GenBank/DDBJ databases">
        <authorList>
            <person name="Dittberner H."/>
        </authorList>
    </citation>
    <scope>NUCLEOTIDE SEQUENCE [LARGE SCALE GENOMIC DNA]</scope>
</reference>
<dbReference type="EMBL" id="CABITT030000008">
    <property type="protein sequence ID" value="VVB13495.1"/>
    <property type="molecule type" value="Genomic_DNA"/>
</dbReference>
<accession>A0A565CIM5</accession>
<sequence length="95" mass="10673">MNPPLRIEKLTKPISDSKNISVTTSGDVLLVRSHASEDSTSPRHRIFRLFKRDPNQDPILDMDLVEVDSLGDEALSNKSCFLQPTSTVRNFRCAC</sequence>
<organism evidence="2 3">
    <name type="scientific">Arabis nemorensis</name>
    <dbReference type="NCBI Taxonomy" id="586526"/>
    <lineage>
        <taxon>Eukaryota</taxon>
        <taxon>Viridiplantae</taxon>
        <taxon>Streptophyta</taxon>
        <taxon>Embryophyta</taxon>
        <taxon>Tracheophyta</taxon>
        <taxon>Spermatophyta</taxon>
        <taxon>Magnoliopsida</taxon>
        <taxon>eudicotyledons</taxon>
        <taxon>Gunneridae</taxon>
        <taxon>Pentapetalae</taxon>
        <taxon>rosids</taxon>
        <taxon>malvids</taxon>
        <taxon>Brassicales</taxon>
        <taxon>Brassicaceae</taxon>
        <taxon>Arabideae</taxon>
        <taxon>Arabis</taxon>
    </lineage>
</organism>
<protein>
    <recommendedName>
        <fullName evidence="1">KIB1-4 beta-propeller domain-containing protein</fullName>
    </recommendedName>
</protein>
<keyword evidence="3" id="KW-1185">Reference proteome</keyword>
<dbReference type="AlphaFoldDB" id="A0A565CIM5"/>
<feature type="domain" description="KIB1-4 beta-propeller" evidence="1">
    <location>
        <begin position="13"/>
        <end position="75"/>
    </location>
</feature>
<dbReference type="Pfam" id="PF03478">
    <property type="entry name" value="Beta-prop_KIB1-4"/>
    <property type="match status" value="1"/>
</dbReference>
<name>A0A565CIM5_9BRAS</name>
<proteinExistence type="predicted"/>
<gene>
    <name evidence="2" type="ORF">ANE_LOCUS23939</name>
</gene>
<evidence type="ECO:0000313" key="3">
    <source>
        <dbReference type="Proteomes" id="UP000489600"/>
    </source>
</evidence>